<keyword evidence="13" id="KW-1185">Reference proteome</keyword>
<keyword evidence="6" id="KW-0460">Magnesium</keyword>
<comment type="function">
    <text evidence="6 7">Catalyzes the reversible transfer of the terminal phosphate of ATP to form a long-chain polyphosphate (polyP).</text>
</comment>
<comment type="cofactor">
    <cofactor evidence="6">
        <name>Mg(2+)</name>
        <dbReference type="ChEBI" id="CHEBI:18420"/>
    </cofactor>
</comment>
<keyword evidence="2 6" id="KW-0808">Transferase</keyword>
<comment type="catalytic activity">
    <reaction evidence="6 7">
        <text>[phosphate](n) + ATP = [phosphate](n+1) + ADP</text>
        <dbReference type="Rhea" id="RHEA:19573"/>
        <dbReference type="Rhea" id="RHEA-COMP:9859"/>
        <dbReference type="Rhea" id="RHEA-COMP:14280"/>
        <dbReference type="ChEBI" id="CHEBI:16838"/>
        <dbReference type="ChEBI" id="CHEBI:30616"/>
        <dbReference type="ChEBI" id="CHEBI:456216"/>
        <dbReference type="EC" id="2.7.4.1"/>
    </reaction>
</comment>
<dbReference type="NCBIfam" id="NF003921">
    <property type="entry name" value="PRK05443.2-2"/>
    <property type="match status" value="1"/>
</dbReference>
<dbReference type="Pfam" id="PF02503">
    <property type="entry name" value="PP_kinase"/>
    <property type="match status" value="1"/>
</dbReference>
<feature type="binding site" evidence="6">
    <location>
        <position position="608"/>
    </location>
    <ligand>
        <name>ATP</name>
        <dbReference type="ChEBI" id="CHEBI:30616"/>
    </ligand>
</feature>
<comment type="caution">
    <text evidence="12">The sequence shown here is derived from an EMBL/GenBank/DDBJ whole genome shotgun (WGS) entry which is preliminary data.</text>
</comment>
<keyword evidence="4 6" id="KW-0418">Kinase</keyword>
<feature type="binding site" evidence="6">
    <location>
        <position position="580"/>
    </location>
    <ligand>
        <name>ATP</name>
        <dbReference type="ChEBI" id="CHEBI:30616"/>
    </ligand>
</feature>
<keyword evidence="1 6" id="KW-0597">Phosphoprotein</keyword>
<dbReference type="Gene3D" id="3.30.870.10">
    <property type="entry name" value="Endonuclease Chain A"/>
    <property type="match status" value="2"/>
</dbReference>
<dbReference type="NCBIfam" id="TIGR03705">
    <property type="entry name" value="poly_P_kin"/>
    <property type="match status" value="1"/>
</dbReference>
<organism evidence="12 13">
    <name type="scientific">Salinisphaera hydrothermalis (strain C41B8)</name>
    <dbReference type="NCBI Taxonomy" id="1304275"/>
    <lineage>
        <taxon>Bacteria</taxon>
        <taxon>Pseudomonadati</taxon>
        <taxon>Pseudomonadota</taxon>
        <taxon>Gammaproteobacteria</taxon>
        <taxon>Salinisphaerales</taxon>
        <taxon>Salinisphaeraceae</taxon>
        <taxon>Salinisphaera</taxon>
    </lineage>
</organism>
<dbReference type="HAMAP" id="MF_00347">
    <property type="entry name" value="Polyphosphate_kinase"/>
    <property type="match status" value="1"/>
</dbReference>
<dbReference type="PANTHER" id="PTHR30218:SF0">
    <property type="entry name" value="POLYPHOSPHATE KINASE"/>
    <property type="match status" value="1"/>
</dbReference>
<gene>
    <name evidence="6" type="primary">ppk</name>
    <name evidence="12" type="ORF">C41B8_09586</name>
</gene>
<dbReference type="EC" id="2.7.4.1" evidence="6 7"/>
<proteinExistence type="inferred from homology"/>
<feature type="active site" description="Phosphohistidine intermediate" evidence="6">
    <location>
        <position position="451"/>
    </location>
</feature>
<evidence type="ECO:0000259" key="11">
    <source>
        <dbReference type="Pfam" id="PF17941"/>
    </source>
</evidence>
<evidence type="ECO:0000256" key="4">
    <source>
        <dbReference type="ARBA" id="ARBA00022777"/>
    </source>
</evidence>
<dbReference type="Gene3D" id="1.20.58.310">
    <property type="entry name" value="Polyphosphate kinase N-terminal domain"/>
    <property type="match status" value="1"/>
</dbReference>
<dbReference type="InterPro" id="IPR003414">
    <property type="entry name" value="PP_kinase"/>
</dbReference>
<feature type="binding site" evidence="6">
    <location>
        <position position="421"/>
    </location>
    <ligand>
        <name>Mg(2+)</name>
        <dbReference type="ChEBI" id="CHEBI:18420"/>
    </ligand>
</feature>
<evidence type="ECO:0000313" key="12">
    <source>
        <dbReference type="EMBL" id="KEZ77442.1"/>
    </source>
</evidence>
<dbReference type="InterPro" id="IPR025198">
    <property type="entry name" value="PPK_N_dom"/>
</dbReference>
<dbReference type="PANTHER" id="PTHR30218">
    <property type="entry name" value="POLYPHOSPHATE KINASE"/>
    <property type="match status" value="1"/>
</dbReference>
<dbReference type="NCBIfam" id="NF003917">
    <property type="entry name" value="PRK05443.1-1"/>
    <property type="match status" value="1"/>
</dbReference>
<dbReference type="Gene3D" id="3.30.1840.10">
    <property type="entry name" value="Polyphosphate kinase middle domain"/>
    <property type="match status" value="1"/>
</dbReference>
<feature type="domain" description="Polyphosphate kinase C-terminal" evidence="11">
    <location>
        <begin position="348"/>
        <end position="509"/>
    </location>
</feature>
<evidence type="ECO:0000259" key="10">
    <source>
        <dbReference type="Pfam" id="PF13090"/>
    </source>
</evidence>
<dbReference type="Proteomes" id="UP000028302">
    <property type="component" value="Unassembled WGS sequence"/>
</dbReference>
<dbReference type="InterPro" id="IPR025200">
    <property type="entry name" value="PPK_C_dom2"/>
</dbReference>
<dbReference type="CDD" id="cd09165">
    <property type="entry name" value="PLDc_PaPPK1_C1_like"/>
    <property type="match status" value="1"/>
</dbReference>
<keyword evidence="3 6" id="KW-0547">Nucleotide-binding</keyword>
<evidence type="ECO:0000256" key="5">
    <source>
        <dbReference type="ARBA" id="ARBA00022840"/>
    </source>
</evidence>
<dbReference type="SUPFAM" id="SSF143724">
    <property type="entry name" value="PHP14-like"/>
    <property type="match status" value="1"/>
</dbReference>
<dbReference type="InterPro" id="IPR036830">
    <property type="entry name" value="PP_kinase_middle_dom_sf"/>
</dbReference>
<feature type="binding site" evidence="6">
    <location>
        <position position="391"/>
    </location>
    <ligand>
        <name>Mg(2+)</name>
        <dbReference type="ChEBI" id="CHEBI:18420"/>
    </ligand>
</feature>
<dbReference type="Pfam" id="PF17941">
    <property type="entry name" value="PP_kinase_C_1"/>
    <property type="match status" value="1"/>
</dbReference>
<feature type="domain" description="Polyphosphate kinase N-terminal" evidence="9">
    <location>
        <begin position="22"/>
        <end position="127"/>
    </location>
</feature>
<evidence type="ECO:0000256" key="3">
    <source>
        <dbReference type="ARBA" id="ARBA00022741"/>
    </source>
</evidence>
<dbReference type="GO" id="GO:0008976">
    <property type="term" value="F:polyphosphate kinase activity"/>
    <property type="evidence" value="ECO:0007669"/>
    <property type="project" value="UniProtKB-UniRule"/>
</dbReference>
<dbReference type="EMBL" id="APNK01000012">
    <property type="protein sequence ID" value="KEZ77442.1"/>
    <property type="molecule type" value="Genomic_DNA"/>
</dbReference>
<evidence type="ECO:0000259" key="9">
    <source>
        <dbReference type="Pfam" id="PF13089"/>
    </source>
</evidence>
<dbReference type="Pfam" id="PF13090">
    <property type="entry name" value="PP_kinase_C"/>
    <property type="match status" value="1"/>
</dbReference>
<dbReference type="SUPFAM" id="SSF140356">
    <property type="entry name" value="PPK N-terminal domain-like"/>
    <property type="match status" value="1"/>
</dbReference>
<protein>
    <recommendedName>
        <fullName evidence="6 7">Polyphosphate kinase</fullName>
        <ecNumber evidence="6 7">2.7.4.1</ecNumber>
    </recommendedName>
    <alternativeName>
        <fullName evidence="6">ATP-polyphosphate phosphotransferase</fullName>
    </alternativeName>
    <alternativeName>
        <fullName evidence="6">Polyphosphoric acid kinase</fullName>
    </alternativeName>
</protein>
<feature type="domain" description="Polyphosphate kinase middle" evidence="8">
    <location>
        <begin position="136"/>
        <end position="320"/>
    </location>
</feature>
<accession>A0A084IL58</accession>
<evidence type="ECO:0000313" key="13">
    <source>
        <dbReference type="Proteomes" id="UP000028302"/>
    </source>
</evidence>
<dbReference type="CDD" id="cd09168">
    <property type="entry name" value="PLDc_PaPPK1_C2_like"/>
    <property type="match status" value="1"/>
</dbReference>
<feature type="binding site" evidence="6">
    <location>
        <position position="60"/>
    </location>
    <ligand>
        <name>ATP</name>
        <dbReference type="ChEBI" id="CHEBI:30616"/>
    </ligand>
</feature>
<reference evidence="12 13" key="1">
    <citation type="submission" date="2013-03" db="EMBL/GenBank/DDBJ databases">
        <title>Salinisphaera hydrothermalis C41B8 Genome Sequencing.</title>
        <authorList>
            <person name="Li C."/>
            <person name="Lai Q."/>
            <person name="Shao Z."/>
        </authorList>
    </citation>
    <scope>NUCLEOTIDE SEQUENCE [LARGE SCALE GENOMIC DNA]</scope>
    <source>
        <strain evidence="12 13">C41B8</strain>
    </source>
</reference>
<dbReference type="eggNOG" id="COG0855">
    <property type="taxonomic scope" value="Bacteria"/>
</dbReference>
<dbReference type="STRING" id="1304275.C41B8_09586"/>
<dbReference type="GO" id="GO:0009358">
    <property type="term" value="C:polyphosphate kinase complex"/>
    <property type="evidence" value="ECO:0007669"/>
    <property type="project" value="InterPro"/>
</dbReference>
<dbReference type="PIRSF" id="PIRSF015589">
    <property type="entry name" value="PP_kinase"/>
    <property type="match status" value="1"/>
</dbReference>
<sequence>MTETADVPAVPTPDEFDAPELFINRELSLLEFNDRVLAQAQDESVPLLERLKFLCISSTNLDEFFEVRVAGLKQKAELLDTPGEADNRTPSDVLRAISERAHTLVDNQYATLNNEIIPALEAEGIRFLRRAEWNPKQRAWLAEYFEEELLPVISPIGLDPAHPFPRILNKSLNFIVSLDGTDAFGRKIRHAVVQAPRALPRIIQLPQAETDSGSHDFVFLSSIIHAHVEDLFPSMRAQGCYQFRVTRNSDLYVDEEEVDDLLRAVEGELPGRRYGDCVRLEVAHNCPVELSDYLLARFLLTREDLYQVNGPVNVNRLMSLQSTVDRPDLKYPAFTPRLPNALAPSGDLFAEIRAGDVLLHHPFDSFLPVIDFVRRAGSDPKVLAIKQTLYRTGPKSAVVDALVEAARAGKEVTVVVELRARFDEADNIELANRLQAAGAHVVYGVVGYKTHAKMTLIVRREADGLHNYVHVGTGNYHPKTARLYTDYGLMSCDPALGNDVHEIFLQLTSLGKVSGLERIVDAPFRLHDAIIAKIAREADAAAAGRPAWIVAKMNSLVEPGVIRALYAASVAGVQIDLIVRGICCLRPGIAGVSDNIRVRSIVGRFLEHTRVFHFAGGGEPELYLSSADWMDRNFFRRVEICFPVTSPAVYDRVQRELGLYLADNSGAWLLGEDGRYTRALPAADEPVVSVQKRLMEGPG</sequence>
<evidence type="ECO:0000256" key="6">
    <source>
        <dbReference type="HAMAP-Rule" id="MF_00347"/>
    </source>
</evidence>
<dbReference type="GO" id="GO:0005524">
    <property type="term" value="F:ATP binding"/>
    <property type="evidence" value="ECO:0007669"/>
    <property type="project" value="UniProtKB-KW"/>
</dbReference>
<dbReference type="Pfam" id="PF13089">
    <property type="entry name" value="PP_kinase_N"/>
    <property type="match status" value="1"/>
</dbReference>
<comment type="PTM">
    <text evidence="6 7">An intermediate of this reaction is the autophosphorylated ppk in which a phosphate is covalently linked to a histidine residue through a N-P bond.</text>
</comment>
<dbReference type="InterPro" id="IPR036832">
    <property type="entry name" value="PPK_N_dom_sf"/>
</dbReference>
<dbReference type="OrthoDB" id="9761456at2"/>
<dbReference type="SUPFAM" id="SSF56024">
    <property type="entry name" value="Phospholipase D/nuclease"/>
    <property type="match status" value="2"/>
</dbReference>
<comment type="similarity">
    <text evidence="6 7">Belongs to the polyphosphate kinase 1 (PPK1) family.</text>
</comment>
<keyword evidence="5 6" id="KW-0067">ATP-binding</keyword>
<evidence type="ECO:0000256" key="2">
    <source>
        <dbReference type="ARBA" id="ARBA00022679"/>
    </source>
</evidence>
<dbReference type="GO" id="GO:0006799">
    <property type="term" value="P:polyphosphate biosynthetic process"/>
    <property type="evidence" value="ECO:0007669"/>
    <property type="project" value="UniProtKB-UniRule"/>
</dbReference>
<dbReference type="InterPro" id="IPR024953">
    <property type="entry name" value="PP_kinase_middle"/>
</dbReference>
<feature type="domain" description="Polyphosphate kinase C-terminal" evidence="10">
    <location>
        <begin position="522"/>
        <end position="681"/>
    </location>
</feature>
<evidence type="ECO:0000256" key="1">
    <source>
        <dbReference type="ARBA" id="ARBA00022553"/>
    </source>
</evidence>
<dbReference type="RefSeq" id="WP_051883349.1">
    <property type="nucleotide sequence ID" value="NZ_APNK01000012.1"/>
</dbReference>
<feature type="binding site" evidence="6">
    <location>
        <position position="484"/>
    </location>
    <ligand>
        <name>ATP</name>
        <dbReference type="ChEBI" id="CHEBI:30616"/>
    </ligand>
</feature>
<keyword evidence="6" id="KW-0479">Metal-binding</keyword>
<dbReference type="NCBIfam" id="NF003918">
    <property type="entry name" value="PRK05443.1-2"/>
    <property type="match status" value="1"/>
</dbReference>
<dbReference type="AlphaFoldDB" id="A0A084IL58"/>
<dbReference type="InterPro" id="IPR041108">
    <property type="entry name" value="PP_kinase_C_1"/>
</dbReference>
<dbReference type="GO" id="GO:0046872">
    <property type="term" value="F:metal ion binding"/>
    <property type="evidence" value="ECO:0007669"/>
    <property type="project" value="UniProtKB-KW"/>
</dbReference>
<name>A0A084IL58_SALHC</name>
<evidence type="ECO:0000259" key="8">
    <source>
        <dbReference type="Pfam" id="PF02503"/>
    </source>
</evidence>
<evidence type="ECO:0000256" key="7">
    <source>
        <dbReference type="RuleBase" id="RU003800"/>
    </source>
</evidence>
<dbReference type="PATRIC" id="fig|1304275.5.peg.1953"/>